<protein>
    <recommendedName>
        <fullName evidence="2">Beta-lactamase-related domain-containing protein</fullName>
    </recommendedName>
</protein>
<comment type="caution">
    <text evidence="3">The sequence shown here is derived from an EMBL/GenBank/DDBJ whole genome shotgun (WGS) entry which is preliminary data.</text>
</comment>
<keyword evidence="1" id="KW-0812">Transmembrane</keyword>
<dbReference type="RefSeq" id="WP_130645917.1">
    <property type="nucleotide sequence ID" value="NZ_PGCL01000001.1"/>
</dbReference>
<evidence type="ECO:0000313" key="3">
    <source>
        <dbReference type="EMBL" id="TAJ45554.1"/>
    </source>
</evidence>
<dbReference type="Proteomes" id="UP000292580">
    <property type="component" value="Unassembled WGS sequence"/>
</dbReference>
<feature type="transmembrane region" description="Helical" evidence="1">
    <location>
        <begin position="607"/>
        <end position="628"/>
    </location>
</feature>
<keyword evidence="1" id="KW-1133">Transmembrane helix</keyword>
<dbReference type="SUPFAM" id="SSF56601">
    <property type="entry name" value="beta-lactamase/transpeptidase-like"/>
    <property type="match status" value="1"/>
</dbReference>
<reference evidence="3 4" key="1">
    <citation type="submission" date="2017-11" db="EMBL/GenBank/DDBJ databases">
        <title>Isolation and Characterization of Methanofollis Species from Methane Seep Offshore SW Taiwan.</title>
        <authorList>
            <person name="Teng N.-H."/>
            <person name="Lai M.-C."/>
            <person name="Chen S.-C."/>
        </authorList>
    </citation>
    <scope>NUCLEOTIDE SEQUENCE [LARGE SCALE GENOMIC DNA]</scope>
    <source>
        <strain evidence="3 4">FWC-SCC2</strain>
    </source>
</reference>
<feature type="transmembrane region" description="Helical" evidence="1">
    <location>
        <begin position="492"/>
        <end position="510"/>
    </location>
</feature>
<accession>A0A483CT77</accession>
<feature type="transmembrane region" description="Helical" evidence="1">
    <location>
        <begin position="571"/>
        <end position="595"/>
    </location>
</feature>
<dbReference type="InterPro" id="IPR050491">
    <property type="entry name" value="AmpC-like"/>
</dbReference>
<dbReference type="OrthoDB" id="111095at2157"/>
<gene>
    <name evidence="3" type="ORF">CUJ86_02175</name>
</gene>
<dbReference type="PANTHER" id="PTHR46825:SF9">
    <property type="entry name" value="BETA-LACTAMASE-RELATED DOMAIN-CONTAINING PROTEIN"/>
    <property type="match status" value="1"/>
</dbReference>
<feature type="domain" description="Beta-lactamase-related" evidence="2">
    <location>
        <begin position="33"/>
        <end position="355"/>
    </location>
</feature>
<name>A0A483CT77_9EURY</name>
<dbReference type="InterPro" id="IPR012338">
    <property type="entry name" value="Beta-lactam/transpept-like"/>
</dbReference>
<evidence type="ECO:0000259" key="2">
    <source>
        <dbReference type="Pfam" id="PF00144"/>
    </source>
</evidence>
<organism evidence="3 4">
    <name type="scientific">Methanofollis fontis</name>
    <dbReference type="NCBI Taxonomy" id="2052832"/>
    <lineage>
        <taxon>Archaea</taxon>
        <taxon>Methanobacteriati</taxon>
        <taxon>Methanobacteriota</taxon>
        <taxon>Stenosarchaea group</taxon>
        <taxon>Methanomicrobia</taxon>
        <taxon>Methanomicrobiales</taxon>
        <taxon>Methanomicrobiaceae</taxon>
        <taxon>Methanofollis</taxon>
    </lineage>
</organism>
<dbReference type="InterPro" id="IPR001466">
    <property type="entry name" value="Beta-lactam-related"/>
</dbReference>
<dbReference type="Gene3D" id="3.40.710.10">
    <property type="entry name" value="DD-peptidase/beta-lactamase superfamily"/>
    <property type="match status" value="1"/>
</dbReference>
<evidence type="ECO:0000313" key="4">
    <source>
        <dbReference type="Proteomes" id="UP000292580"/>
    </source>
</evidence>
<dbReference type="PANTHER" id="PTHR46825">
    <property type="entry name" value="D-ALANYL-D-ALANINE-CARBOXYPEPTIDASE/ENDOPEPTIDASE AMPH"/>
    <property type="match status" value="1"/>
</dbReference>
<evidence type="ECO:0000256" key="1">
    <source>
        <dbReference type="SAM" id="Phobius"/>
    </source>
</evidence>
<sequence length="632" mass="68452">MRLPPSTLLILLFLLACPAAAGIADPADVAAFFDGAVPAGMAEYNIPGASLVVVDDGEIVHARGYGYADITSKTLVDPEETLVHVGSITKLFTWTAVMQQVEAGAIDLDEDVNTYLKDFSIPETYPGHPVTMRHLMTHSAGFEEEEVHFAVGDAADLYPFRTYCRENIPALVYPPGTVTSYSNYGTTLAAVVLEDVTGIPYEQYVEERILAPLGMTDTILSYPRSPESENATASGYHYLGGKNIAVPDTLFVIGPAGTIASTATDMAAFLSAHMENGSAVLGADTARLMHAAAFSNDPRVSAMCLGFYENHINGERIIVHGGDTDTFHSLLAIIPERKAGFFVSYNSAGGNNARNDLLMAFVDRFWPDDGVEEEKSTVTTPVRHYAGTYQSTRHNYRSFEFYLSPPEQMAVVAGDEGTVLMERGGAAPVVYVQVEPGVFRRADGTETYAGDLVFREGESGDVEFLCLENVPIMAFEQVPPYATYPFTDGVKYAATALLLTALLWPLAAVVRRFRGDGGEGETPLPSCARAVAGSAAILFLLFTYLLLPAAAGDPALVQAYMWERTTPVALAAALAVPVVAVLLSAAAALFLVPAWKNGWWTLRQRAHYTLVVIGLLMMAWWANFWNLFLFRV</sequence>
<dbReference type="PROSITE" id="PS51257">
    <property type="entry name" value="PROKAR_LIPOPROTEIN"/>
    <property type="match status" value="1"/>
</dbReference>
<dbReference type="AlphaFoldDB" id="A0A483CT77"/>
<dbReference type="Pfam" id="PF00144">
    <property type="entry name" value="Beta-lactamase"/>
    <property type="match status" value="1"/>
</dbReference>
<proteinExistence type="predicted"/>
<keyword evidence="4" id="KW-1185">Reference proteome</keyword>
<feature type="transmembrane region" description="Helical" evidence="1">
    <location>
        <begin position="530"/>
        <end position="551"/>
    </location>
</feature>
<keyword evidence="1" id="KW-0472">Membrane</keyword>
<dbReference type="EMBL" id="PGCL01000001">
    <property type="protein sequence ID" value="TAJ45554.1"/>
    <property type="molecule type" value="Genomic_DNA"/>
</dbReference>